<organism evidence="1 2">
    <name type="scientific">Anaerococcus octavius</name>
    <dbReference type="NCBI Taxonomy" id="54007"/>
    <lineage>
        <taxon>Bacteria</taxon>
        <taxon>Bacillati</taxon>
        <taxon>Bacillota</taxon>
        <taxon>Tissierellia</taxon>
        <taxon>Tissierellales</taxon>
        <taxon>Peptoniphilaceae</taxon>
        <taxon>Anaerococcus</taxon>
    </lineage>
</organism>
<keyword evidence="2" id="KW-1185">Reference proteome</keyword>
<evidence type="ECO:0008006" key="3">
    <source>
        <dbReference type="Google" id="ProtNLM"/>
    </source>
</evidence>
<evidence type="ECO:0000313" key="1">
    <source>
        <dbReference type="EMBL" id="PKZ17438.1"/>
    </source>
</evidence>
<accession>A0A2I1MBE3</accession>
<dbReference type="Proteomes" id="UP000234335">
    <property type="component" value="Unassembled WGS sequence"/>
</dbReference>
<sequence length="86" mass="10085">MSKTEIFVSNKCPHCQRVFKDQEANPDKYEGIEIINISESLPNLKRLLKYRDNLDGYKEVREESRIGIPSRVIDGEKVDFLEELKK</sequence>
<gene>
    <name evidence="1" type="ORF">CYJ34_01645</name>
</gene>
<dbReference type="AlphaFoldDB" id="A0A2I1MBE3"/>
<dbReference type="InterPro" id="IPR036249">
    <property type="entry name" value="Thioredoxin-like_sf"/>
</dbReference>
<name>A0A2I1MBE3_9FIRM</name>
<protein>
    <recommendedName>
        <fullName evidence="3">Glutaredoxin</fullName>
    </recommendedName>
</protein>
<proteinExistence type="predicted"/>
<evidence type="ECO:0000313" key="2">
    <source>
        <dbReference type="Proteomes" id="UP000234335"/>
    </source>
</evidence>
<dbReference type="RefSeq" id="WP_101539598.1">
    <property type="nucleotide sequence ID" value="NZ_PKGS01000001.1"/>
</dbReference>
<reference evidence="1 2" key="1">
    <citation type="submission" date="2017-12" db="EMBL/GenBank/DDBJ databases">
        <title>Phylogenetic diversity of female urinary microbiome.</title>
        <authorList>
            <person name="Thomas-White K."/>
            <person name="Wolfe A.J."/>
        </authorList>
    </citation>
    <scope>NUCLEOTIDE SEQUENCE [LARGE SCALE GENOMIC DNA]</scope>
    <source>
        <strain evidence="1 2">UMB0119</strain>
    </source>
</reference>
<dbReference type="SUPFAM" id="SSF52833">
    <property type="entry name" value="Thioredoxin-like"/>
    <property type="match status" value="1"/>
</dbReference>
<dbReference type="EMBL" id="PKGS01000001">
    <property type="protein sequence ID" value="PKZ17438.1"/>
    <property type="molecule type" value="Genomic_DNA"/>
</dbReference>
<comment type="caution">
    <text evidence="1">The sequence shown here is derived from an EMBL/GenBank/DDBJ whole genome shotgun (WGS) entry which is preliminary data.</text>
</comment>